<keyword evidence="3" id="KW-1185">Reference proteome</keyword>
<gene>
    <name evidence="2" type="ORF">OO013_16885</name>
</gene>
<name>A0ABT3RUW2_9BACT</name>
<dbReference type="Pfam" id="PF00027">
    <property type="entry name" value="cNMP_binding"/>
    <property type="match status" value="1"/>
</dbReference>
<accession>A0ABT3RUW2</accession>
<dbReference type="EMBL" id="JAPFQN010000010">
    <property type="protein sequence ID" value="MCX2745559.1"/>
    <property type="molecule type" value="Genomic_DNA"/>
</dbReference>
<dbReference type="SUPFAM" id="SSF51206">
    <property type="entry name" value="cAMP-binding domain-like"/>
    <property type="match status" value="1"/>
</dbReference>
<dbReference type="Proteomes" id="UP001209885">
    <property type="component" value="Unassembled WGS sequence"/>
</dbReference>
<evidence type="ECO:0000313" key="3">
    <source>
        <dbReference type="Proteomes" id="UP001209885"/>
    </source>
</evidence>
<dbReference type="InterPro" id="IPR018490">
    <property type="entry name" value="cNMP-bd_dom_sf"/>
</dbReference>
<dbReference type="InterPro" id="IPR014710">
    <property type="entry name" value="RmlC-like_jellyroll"/>
</dbReference>
<evidence type="ECO:0000313" key="2">
    <source>
        <dbReference type="EMBL" id="MCX2745559.1"/>
    </source>
</evidence>
<dbReference type="PROSITE" id="PS50042">
    <property type="entry name" value="CNMP_BINDING_3"/>
    <property type="match status" value="1"/>
</dbReference>
<dbReference type="CDD" id="cd00038">
    <property type="entry name" value="CAP_ED"/>
    <property type="match status" value="1"/>
</dbReference>
<comment type="caution">
    <text evidence="2">The sequence shown here is derived from an EMBL/GenBank/DDBJ whole genome shotgun (WGS) entry which is preliminary data.</text>
</comment>
<dbReference type="Gene3D" id="2.60.120.10">
    <property type="entry name" value="Jelly Rolls"/>
    <property type="match status" value="1"/>
</dbReference>
<proteinExistence type="predicted"/>
<protein>
    <submittedName>
        <fullName evidence="2">Crp/Fnr family transcriptional regulator</fullName>
    </submittedName>
</protein>
<feature type="domain" description="Cyclic nucleotide-binding" evidence="1">
    <location>
        <begin position="18"/>
        <end position="124"/>
    </location>
</feature>
<dbReference type="RefSeq" id="WP_266058156.1">
    <property type="nucleotide sequence ID" value="NZ_JAPFQN010000010.1"/>
</dbReference>
<dbReference type="InterPro" id="IPR000595">
    <property type="entry name" value="cNMP-bd_dom"/>
</dbReference>
<sequence length="199" mass="23245">MGAIIENAIQPHKLLRDFFGTEHPENREGLEDFISSFKVTHFKKGDIILKEGQSDKTLRFLTSGSIRDYYQTEIKDSNIFFYTTPQFCTDLNSFQNNIPSKKNQECLTSVTLLSISKTTFSEFISKYNCGKSFLARQFEKILAYKEKAEYNRITKDPEQLYEQLLVNKKEWLNKIPQYHIASYLGVTPETLSRIRKRIS</sequence>
<evidence type="ECO:0000259" key="1">
    <source>
        <dbReference type="PROSITE" id="PS50042"/>
    </source>
</evidence>
<reference evidence="2 3" key="1">
    <citation type="submission" date="2022-11" db="EMBL/GenBank/DDBJ databases">
        <title>The characterization of three novel Bacteroidetes species and genomic analysis of their roles in tidal elemental geochemical cycles.</title>
        <authorList>
            <person name="Ma K."/>
        </authorList>
    </citation>
    <scope>NUCLEOTIDE SEQUENCE [LARGE SCALE GENOMIC DNA]</scope>
    <source>
        <strain evidence="2 3">M17</strain>
    </source>
</reference>
<organism evidence="2 3">
    <name type="scientific">Mangrovivirga halotolerans</name>
    <dbReference type="NCBI Taxonomy" id="2993936"/>
    <lineage>
        <taxon>Bacteria</taxon>
        <taxon>Pseudomonadati</taxon>
        <taxon>Bacteroidota</taxon>
        <taxon>Cytophagia</taxon>
        <taxon>Cytophagales</taxon>
        <taxon>Mangrovivirgaceae</taxon>
        <taxon>Mangrovivirga</taxon>
    </lineage>
</organism>